<dbReference type="EMBL" id="CP002521">
    <property type="protein sequence ID" value="ADX47921.1"/>
    <property type="molecule type" value="Genomic_DNA"/>
</dbReference>
<dbReference type="Proteomes" id="UP000002482">
    <property type="component" value="Chromosome"/>
</dbReference>
<accession>F0Q491</accession>
<sequence length="618" mass="68500">MAASAAAVLLAGAAGVRLLHRMQPEAPSPHAARMLLAPMIGVLEPCIWGSPPLSGRFAEMQDQCRSAEGSAAALVESTLRTLQPAPQAAGPVDLGYTLPVPLLKLFQPAQGGGWQIDQAIVDRLVRTLRDTPRPAILYLFSTHFSSEAPIEPVLAADPSNMGQTRDGPLGMDDYYDSKVFNWSFATTRNALTERRVEAVRAVVDAACRLPEKDRAKIRGITLLGELHHLFPNFQAGMGFGGSYRITDYSPASVEGFRRYLRAEFRSIAQFNRVVGADYASFDEVVPPSRDIRSEPLRRFTEHIDGFAQGTLPVAGWAYVPGSTPEHPARIHVYRNGELVGQTTVHWGRQDVLAAKPEFGDANTGWRLDLDFRRIPPGMHRLDIFLEARPGQLTHLGTREIAIMDRSQSTPKPMPQHALPPAVPPPDARVQASIDFPAQASSYYYNPLVPLWHAFRARQVVDYLRYFDGIVKQSCLSDVPRYTHQIIPFTNPGWDANKFAIQDSLHPARTGIRLGVSLYGEPTYGRPYFDWLAASGTAHYGVTEFHPLKAMDATEMRRVLQAHAAHGAEFLSFFLEPRWNGELVPRGHNIFSFDPDNKQFASDRLYEAVRGALAPTARP</sequence>
<proteinExistence type="predicted"/>
<organism evidence="1 2">
    <name type="scientific">Paracidovorax avenae (strain ATCC 19860 / DSM 7227 / CCUG 15838 / JCM 20985 / LMG 2117 / NCPPB 1011)</name>
    <name type="common">Acidovorax avenae</name>
    <dbReference type="NCBI Taxonomy" id="643561"/>
    <lineage>
        <taxon>Bacteria</taxon>
        <taxon>Pseudomonadati</taxon>
        <taxon>Pseudomonadota</taxon>
        <taxon>Betaproteobacteria</taxon>
        <taxon>Burkholderiales</taxon>
        <taxon>Comamonadaceae</taxon>
        <taxon>Paracidovorax</taxon>
    </lineage>
</organism>
<reference evidence="1" key="1">
    <citation type="submission" date="2011-02" db="EMBL/GenBank/DDBJ databases">
        <title>Complete sequence of Acidovorax avenae subsp. avenae ATCC 19860.</title>
        <authorList>
            <consortium name="US DOE Joint Genome Institute"/>
            <person name="Lucas S."/>
            <person name="Copeland A."/>
            <person name="Lapidus A."/>
            <person name="Cheng J.-F."/>
            <person name="Goodwin L."/>
            <person name="Pitluck S."/>
            <person name="Chertkov O."/>
            <person name="Held B."/>
            <person name="Detter J.C."/>
            <person name="Han C."/>
            <person name="Tapia R."/>
            <person name="Land M."/>
            <person name="Hauser L."/>
            <person name="Kyrpides N."/>
            <person name="Ivanova N."/>
            <person name="Ovchinnikova G."/>
            <person name="Pagani I."/>
            <person name="Gordon S."/>
            <person name="Woyke T."/>
        </authorList>
    </citation>
    <scope>NUCLEOTIDE SEQUENCE</scope>
    <source>
        <strain evidence="1">ATCC 19860</strain>
    </source>
</reference>
<evidence type="ECO:0008006" key="3">
    <source>
        <dbReference type="Google" id="ProtNLM"/>
    </source>
</evidence>
<protein>
    <recommendedName>
        <fullName evidence="3">Glycoside hydrolase family 42 N-terminal domain-containing protein</fullName>
    </recommendedName>
</protein>
<dbReference type="KEGG" id="aaa:Acav_4031"/>
<evidence type="ECO:0000313" key="2">
    <source>
        <dbReference type="Proteomes" id="UP000002482"/>
    </source>
</evidence>
<name>F0Q491_PARA1</name>
<dbReference type="AlphaFoldDB" id="F0Q491"/>
<evidence type="ECO:0000313" key="1">
    <source>
        <dbReference type="EMBL" id="ADX47921.1"/>
    </source>
</evidence>
<dbReference type="HOGENOM" id="CLU_029769_0_0_4"/>
<dbReference type="OrthoDB" id="8790280at2"/>
<dbReference type="Gene3D" id="3.20.20.80">
    <property type="entry name" value="Glycosidases"/>
    <property type="match status" value="1"/>
</dbReference>
<keyword evidence="2" id="KW-1185">Reference proteome</keyword>
<gene>
    <name evidence="1" type="ordered locus">Acav_4031</name>
</gene>